<dbReference type="PANTHER" id="PTHR11188">
    <property type="entry name" value="ARRESTIN DOMAIN CONTAINING PROTEIN"/>
    <property type="match status" value="1"/>
</dbReference>
<comment type="similarity">
    <text evidence="1">Belongs to the arrestin family.</text>
</comment>
<proteinExistence type="inferred from homology"/>
<dbReference type="AlphaFoldDB" id="A0A0N5A1T5"/>
<evidence type="ECO:0000313" key="3">
    <source>
        <dbReference type="Proteomes" id="UP000038045"/>
    </source>
</evidence>
<dbReference type="WBParaSite" id="PTRK_0001558300.1">
    <property type="protein sequence ID" value="PTRK_0001558300.1"/>
    <property type="gene ID" value="PTRK_0001558300"/>
</dbReference>
<evidence type="ECO:0000256" key="1">
    <source>
        <dbReference type="ARBA" id="ARBA00005298"/>
    </source>
</evidence>
<keyword evidence="3" id="KW-1185">Reference proteome</keyword>
<organism evidence="3 4">
    <name type="scientific">Parastrongyloides trichosuri</name>
    <name type="common">Possum-specific nematode worm</name>
    <dbReference type="NCBI Taxonomy" id="131310"/>
    <lineage>
        <taxon>Eukaryota</taxon>
        <taxon>Metazoa</taxon>
        <taxon>Ecdysozoa</taxon>
        <taxon>Nematoda</taxon>
        <taxon>Chromadorea</taxon>
        <taxon>Rhabditida</taxon>
        <taxon>Tylenchina</taxon>
        <taxon>Panagrolaimomorpha</taxon>
        <taxon>Strongyloidoidea</taxon>
        <taxon>Strongyloididae</taxon>
        <taxon>Parastrongyloides</taxon>
    </lineage>
</organism>
<dbReference type="SUPFAM" id="SSF81296">
    <property type="entry name" value="E set domains"/>
    <property type="match status" value="2"/>
</dbReference>
<dbReference type="Pfam" id="PF00339">
    <property type="entry name" value="Arrestin_N"/>
    <property type="match status" value="1"/>
</dbReference>
<dbReference type="InterPro" id="IPR011021">
    <property type="entry name" value="Arrestin-like_N"/>
</dbReference>
<feature type="domain" description="Arrestin C-terminal-like" evidence="2">
    <location>
        <begin position="212"/>
        <end position="355"/>
    </location>
</feature>
<dbReference type="InterPro" id="IPR050357">
    <property type="entry name" value="Arrestin_domain-protein"/>
</dbReference>
<dbReference type="STRING" id="131310.A0A0N5A1T5"/>
<name>A0A0N5A1T5_PARTI</name>
<dbReference type="Gene3D" id="2.60.40.640">
    <property type="match status" value="2"/>
</dbReference>
<dbReference type="InterPro" id="IPR014752">
    <property type="entry name" value="Arrestin-like_C"/>
</dbReference>
<evidence type="ECO:0000313" key="4">
    <source>
        <dbReference type="WBParaSite" id="PTRK_0001558300.1"/>
    </source>
</evidence>
<reference evidence="4" key="1">
    <citation type="submission" date="2017-02" db="UniProtKB">
        <authorList>
            <consortium name="WormBaseParasite"/>
        </authorList>
    </citation>
    <scope>IDENTIFICATION</scope>
</reference>
<evidence type="ECO:0000259" key="2">
    <source>
        <dbReference type="SMART" id="SM01017"/>
    </source>
</evidence>
<dbReference type="Pfam" id="PF02752">
    <property type="entry name" value="Arrestin_C"/>
    <property type="match status" value="1"/>
</dbReference>
<dbReference type="InterPro" id="IPR014756">
    <property type="entry name" value="Ig_E-set"/>
</dbReference>
<dbReference type="InterPro" id="IPR011022">
    <property type="entry name" value="Arrestin_C-like"/>
</dbReference>
<dbReference type="Proteomes" id="UP000038045">
    <property type="component" value="Unplaced"/>
</dbReference>
<dbReference type="GO" id="GO:0015031">
    <property type="term" value="P:protein transport"/>
    <property type="evidence" value="ECO:0007669"/>
    <property type="project" value="TreeGrafter"/>
</dbReference>
<dbReference type="GO" id="GO:0005737">
    <property type="term" value="C:cytoplasm"/>
    <property type="evidence" value="ECO:0007669"/>
    <property type="project" value="TreeGrafter"/>
</dbReference>
<sequence length="415" mass="47651">MTNIKELSLGAKMHLLMKPVGLEAFLAPLSSNPKGLEDCFIEVDSPLSCYRAGETIKGHFKIILKEILKVKSITVSLHGKAKTSWHVWETRTQRYSREQNNPQLRREPYPFEAEQIYIEEELKLCDETSLAPGTHRRSFEFNLPLDIPPSFEGTVGNIRYYIKAKIVRTWKLDHNVKHYLSVVPYMDLSASEKAKKGLVKDLFRELGFLCFKYGAININLKLIKAGFVAGEMIPINISLINQSSKIISKVDLKLLETVQYMAERKGIQISGNRSNEKDKKVESRVIVSLSEDVNVLPHSEHTFTKSLPIPPIAPSFNICNCIQVNYYVKVKLSSSNKFLNSIAVDIPILIGTEPIRNGNEQFYNCNKKCMLRRKEDEEDGNKDLPYTYKESFFGKARFEDLDDKDYYPKCLFYER</sequence>
<protein>
    <submittedName>
        <fullName evidence="4">Arrestin_C domain-containing protein</fullName>
    </submittedName>
</protein>
<accession>A0A0N5A1T5</accession>
<dbReference type="SMART" id="SM01017">
    <property type="entry name" value="Arrestin_C"/>
    <property type="match status" value="1"/>
</dbReference>
<dbReference type="PANTHER" id="PTHR11188:SF175">
    <property type="entry name" value="ARRESTIN C-TERMINAL-LIKE DOMAIN-CONTAINING PROTEIN"/>
    <property type="match status" value="1"/>
</dbReference>